<evidence type="ECO:0000313" key="2">
    <source>
        <dbReference type="EMBL" id="GGH76169.1"/>
    </source>
</evidence>
<sequence>MADPNGFAMNAGELKATARYFDQIQRASDRLGRTRYQNIIKLNNELKFTARHFDQIYRTALKLSRLKLMPRVTLDDKASGDIDRLIAKLGQVKSKRVQVAAEAKMPPVVKPPSVIQEKTKKLIENKEPIQKKEPPALNDVKENSNNPNRQSSPINTQSTTAVVSEQTITVTMPDFQAITNALSSNTIAIDRLSSSLGNLSFASSSGGESAPEKEKGIWDRIESGLGNTKKIGSGFKGVGEGVKSGNDFVKAWKDPAGPGFKGKVKKGALLSEHFGKSLVSFSDAGLGFIGGARGLASDFSSLASSSLIQDALPSFAKMGMKKLLGPIGYVADIANIAQATEGKERSQAIGATVGGMMGSAIPFVGPVTGAIGEWAGNTIGGALYDHKDSIKKGVTSLIGENNFNKLEEAGQKVTDGFNSAMDTVSQFGDSVASFFKWGDKKEETKPVIEPAVPPVTEPVPPQPYAGMIVNKPNIMDMNSPYNPGAILNHQMSKQNAPQTFSPMMVQATQTVKTIQAMPSSTNPAVPIDQTMNVQLSEGQIGTLSGMIQDAKAEVTNQISINISPGTVQLDIHEEIDYAEIEGKIGAAIVAKVRQAFQNYKPSGGGGGSAGPAQAMAT</sequence>
<evidence type="ECO:0000256" key="1">
    <source>
        <dbReference type="SAM" id="MobiDB-lite"/>
    </source>
</evidence>
<dbReference type="Proteomes" id="UP000605427">
    <property type="component" value="Unassembled WGS sequence"/>
</dbReference>
<evidence type="ECO:0000313" key="3">
    <source>
        <dbReference type="Proteomes" id="UP000605427"/>
    </source>
</evidence>
<dbReference type="RefSeq" id="WP_172242459.1">
    <property type="nucleotide sequence ID" value="NZ_BMDD01000002.1"/>
</dbReference>
<proteinExistence type="predicted"/>
<feature type="compositionally biased region" description="Polar residues" evidence="1">
    <location>
        <begin position="143"/>
        <end position="160"/>
    </location>
</feature>
<reference evidence="3" key="1">
    <citation type="journal article" date="2019" name="Int. J. Syst. Evol. Microbiol.">
        <title>The Global Catalogue of Microorganisms (GCM) 10K type strain sequencing project: providing services to taxonomists for standard genome sequencing and annotation.</title>
        <authorList>
            <consortium name="The Broad Institute Genomics Platform"/>
            <consortium name="The Broad Institute Genome Sequencing Center for Infectious Disease"/>
            <person name="Wu L."/>
            <person name="Ma J."/>
        </authorList>
    </citation>
    <scope>NUCLEOTIDE SEQUENCE [LARGE SCALE GENOMIC DNA]</scope>
    <source>
        <strain evidence="3">CCM 8702</strain>
    </source>
</reference>
<evidence type="ECO:0008006" key="4">
    <source>
        <dbReference type="Google" id="ProtNLM"/>
    </source>
</evidence>
<feature type="region of interest" description="Disordered" evidence="1">
    <location>
        <begin position="121"/>
        <end position="160"/>
    </location>
</feature>
<keyword evidence="3" id="KW-1185">Reference proteome</keyword>
<accession>A0ABQ1ZU61</accession>
<dbReference type="EMBL" id="BMDD01000002">
    <property type="protein sequence ID" value="GGH76169.1"/>
    <property type="molecule type" value="Genomic_DNA"/>
</dbReference>
<organism evidence="2 3">
    <name type="scientific">Saccharibacillus endophyticus</name>
    <dbReference type="NCBI Taxonomy" id="2060666"/>
    <lineage>
        <taxon>Bacteria</taxon>
        <taxon>Bacillati</taxon>
        <taxon>Bacillota</taxon>
        <taxon>Bacilli</taxon>
        <taxon>Bacillales</taxon>
        <taxon>Paenibacillaceae</taxon>
        <taxon>Saccharibacillus</taxon>
    </lineage>
</organism>
<gene>
    <name evidence="2" type="ORF">GCM10007362_18010</name>
</gene>
<protein>
    <recommendedName>
        <fullName evidence="4">LXG domain-containing protein</fullName>
    </recommendedName>
</protein>
<comment type="caution">
    <text evidence="2">The sequence shown here is derived from an EMBL/GenBank/DDBJ whole genome shotgun (WGS) entry which is preliminary data.</text>
</comment>
<name>A0ABQ1ZU61_9BACL</name>
<feature type="compositionally biased region" description="Basic and acidic residues" evidence="1">
    <location>
        <begin position="121"/>
        <end position="142"/>
    </location>
</feature>